<dbReference type="EMBL" id="CP029343">
    <property type="protein sequence ID" value="AWL04369.1"/>
    <property type="molecule type" value="Genomic_DNA"/>
</dbReference>
<dbReference type="RefSeq" id="WP_109344754.1">
    <property type="nucleotide sequence ID" value="NZ_CP029343.1"/>
</dbReference>
<evidence type="ECO:0000313" key="2">
    <source>
        <dbReference type="Proteomes" id="UP000245820"/>
    </source>
</evidence>
<dbReference type="OrthoDB" id="7061369at2"/>
<gene>
    <name evidence="1" type="ORF">DIR46_07915</name>
</gene>
<evidence type="ECO:0008006" key="3">
    <source>
        <dbReference type="Google" id="ProtNLM"/>
    </source>
</evidence>
<keyword evidence="2" id="KW-1185">Reference proteome</keyword>
<reference evidence="1 2" key="1">
    <citation type="submission" date="2018-05" db="EMBL/GenBank/DDBJ databases">
        <title>Complete genome sequence of Massilia oculi sp. nov. CCUG 43427T (=DSM 26321T), the type strain of M. oculi, and comparison with genome sequences of other Massilia strains.</title>
        <authorList>
            <person name="Zhu B."/>
        </authorList>
    </citation>
    <scope>NUCLEOTIDE SEQUENCE [LARGE SCALE GENOMIC DNA]</scope>
    <source>
        <strain evidence="1 2">CCUG 43427</strain>
    </source>
</reference>
<evidence type="ECO:0000313" key="1">
    <source>
        <dbReference type="EMBL" id="AWL04369.1"/>
    </source>
</evidence>
<protein>
    <recommendedName>
        <fullName evidence="3">Flagellar protein FliT</fullName>
    </recommendedName>
</protein>
<proteinExistence type="predicted"/>
<dbReference type="KEGG" id="mtim:DIR46_07915"/>
<dbReference type="AlphaFoldDB" id="A0A2S2DH10"/>
<dbReference type="Proteomes" id="UP000245820">
    <property type="component" value="Chromosome"/>
</dbReference>
<name>A0A2S2DH10_9BURK</name>
<accession>A0A2S2DH10</accession>
<sequence length="105" mass="11138">MDRTPAIERLAARLRDAGTRGDWDLLERAARELVPQLEALAAHGGWSARERAALAGLRAAHDGAAQASAEAAAGLQELLDDLHDNQEGRMAYALAGELEPGSITQ</sequence>
<organism evidence="1 2">
    <name type="scientific">Massilia oculi</name>
    <dbReference type="NCBI Taxonomy" id="945844"/>
    <lineage>
        <taxon>Bacteria</taxon>
        <taxon>Pseudomonadati</taxon>
        <taxon>Pseudomonadota</taxon>
        <taxon>Betaproteobacteria</taxon>
        <taxon>Burkholderiales</taxon>
        <taxon>Oxalobacteraceae</taxon>
        <taxon>Telluria group</taxon>
        <taxon>Massilia</taxon>
    </lineage>
</organism>